<sequence>MRKGVIVSLLVIGLMSVSCGNKKKAVENSEVVEMKNTETNNEQQAERRNSKVTVELVDMSQDIKSDPFTILDAHIDGNKLHLTVQYGGGCGDHSFTVLGSKMIMKSMPPQRPVMIVHDAGGDRCRALLTEELVVDISELAYTKQDGSEIFLIMEGREKIMYVYESEETEER</sequence>
<dbReference type="Proteomes" id="UP001501126">
    <property type="component" value="Unassembled WGS sequence"/>
</dbReference>
<proteinExistence type="predicted"/>
<evidence type="ECO:0000313" key="2">
    <source>
        <dbReference type="Proteomes" id="UP001501126"/>
    </source>
</evidence>
<organism evidence="1 2">
    <name type="scientific">Wandonia haliotis</name>
    <dbReference type="NCBI Taxonomy" id="574963"/>
    <lineage>
        <taxon>Bacteria</taxon>
        <taxon>Pseudomonadati</taxon>
        <taxon>Bacteroidota</taxon>
        <taxon>Flavobacteriia</taxon>
        <taxon>Flavobacteriales</taxon>
        <taxon>Crocinitomicaceae</taxon>
        <taxon>Wandonia</taxon>
    </lineage>
</organism>
<dbReference type="EMBL" id="BAAAFH010000007">
    <property type="protein sequence ID" value="GAA0875069.1"/>
    <property type="molecule type" value="Genomic_DNA"/>
</dbReference>
<dbReference type="PROSITE" id="PS51257">
    <property type="entry name" value="PROKAR_LIPOPROTEIN"/>
    <property type="match status" value="1"/>
</dbReference>
<protein>
    <recommendedName>
        <fullName evidence="3">Lipoprotein</fullName>
    </recommendedName>
</protein>
<reference evidence="1 2" key="1">
    <citation type="journal article" date="2019" name="Int. J. Syst. Evol. Microbiol.">
        <title>The Global Catalogue of Microorganisms (GCM) 10K type strain sequencing project: providing services to taxonomists for standard genome sequencing and annotation.</title>
        <authorList>
            <consortium name="The Broad Institute Genomics Platform"/>
            <consortium name="The Broad Institute Genome Sequencing Center for Infectious Disease"/>
            <person name="Wu L."/>
            <person name="Ma J."/>
        </authorList>
    </citation>
    <scope>NUCLEOTIDE SEQUENCE [LARGE SCALE GENOMIC DNA]</scope>
    <source>
        <strain evidence="1 2">JCM 16083</strain>
    </source>
</reference>
<name>A0ABN1MP82_9FLAO</name>
<keyword evidence="2" id="KW-1185">Reference proteome</keyword>
<accession>A0ABN1MP82</accession>
<evidence type="ECO:0000313" key="1">
    <source>
        <dbReference type="EMBL" id="GAA0875069.1"/>
    </source>
</evidence>
<gene>
    <name evidence="1" type="ORF">GCM10009118_14770</name>
</gene>
<comment type="caution">
    <text evidence="1">The sequence shown here is derived from an EMBL/GenBank/DDBJ whole genome shotgun (WGS) entry which is preliminary data.</text>
</comment>
<dbReference type="RefSeq" id="WP_343786136.1">
    <property type="nucleotide sequence ID" value="NZ_BAAAFH010000007.1"/>
</dbReference>
<evidence type="ECO:0008006" key="3">
    <source>
        <dbReference type="Google" id="ProtNLM"/>
    </source>
</evidence>